<reference evidence="3" key="3">
    <citation type="submission" date="2015-04" db="UniProtKB">
        <authorList>
            <consortium name="EnsemblPlants"/>
        </authorList>
    </citation>
    <scope>IDENTIFICATION</scope>
</reference>
<feature type="compositionally biased region" description="Basic and acidic residues" evidence="1">
    <location>
        <begin position="75"/>
        <end position="90"/>
    </location>
</feature>
<dbReference type="EnsemblPlants" id="LPERR04G12250.1">
    <property type="protein sequence ID" value="LPERR04G12250.1"/>
    <property type="gene ID" value="LPERR04G12250"/>
</dbReference>
<evidence type="ECO:0000313" key="4">
    <source>
        <dbReference type="Proteomes" id="UP000032180"/>
    </source>
</evidence>
<dbReference type="Gramene" id="LPERR04G12250.1">
    <property type="protein sequence ID" value="LPERR04G12250.1"/>
    <property type="gene ID" value="LPERR04G12250"/>
</dbReference>
<dbReference type="GO" id="GO:0046872">
    <property type="term" value="F:metal ion binding"/>
    <property type="evidence" value="ECO:0007669"/>
    <property type="project" value="InterPro"/>
</dbReference>
<dbReference type="Gene3D" id="3.30.70.100">
    <property type="match status" value="1"/>
</dbReference>
<feature type="domain" description="HMA" evidence="2">
    <location>
        <begin position="2"/>
        <end position="67"/>
    </location>
</feature>
<dbReference type="HOGENOM" id="CLU_092610_2_2_1"/>
<proteinExistence type="predicted"/>
<accession>A0A0D9W615</accession>
<protein>
    <recommendedName>
        <fullName evidence="2">HMA domain-containing protein</fullName>
    </recommendedName>
</protein>
<dbReference type="Proteomes" id="UP000032180">
    <property type="component" value="Chromosome 4"/>
</dbReference>
<reference evidence="3 4" key="1">
    <citation type="submission" date="2012-08" db="EMBL/GenBank/DDBJ databases">
        <title>Oryza genome evolution.</title>
        <authorList>
            <person name="Wing R.A."/>
        </authorList>
    </citation>
    <scope>NUCLEOTIDE SEQUENCE</scope>
</reference>
<dbReference type="STRING" id="77586.A0A0D9W615"/>
<sequence>MKQKIVIKVSMPCERSRSKAMALVARAAGVISVGITGDGQDRLEVVGDGVDAVRLVSCLRKRIVHAEILQVEEVKAKKSEDKKEKERKPEEEEAKLTAVHPLPQYYTGYGYYHYVPPPPFVVHDEPTPCSIM</sequence>
<dbReference type="PANTHER" id="PTHR46932:SF20">
    <property type="entry name" value="HMA DOMAIN-CONTAINING PROTEIN"/>
    <property type="match status" value="1"/>
</dbReference>
<feature type="region of interest" description="Disordered" evidence="1">
    <location>
        <begin position="75"/>
        <end position="96"/>
    </location>
</feature>
<dbReference type="eggNOG" id="KOG0017">
    <property type="taxonomic scope" value="Eukaryota"/>
</dbReference>
<organism evidence="3 4">
    <name type="scientific">Leersia perrieri</name>
    <dbReference type="NCBI Taxonomy" id="77586"/>
    <lineage>
        <taxon>Eukaryota</taxon>
        <taxon>Viridiplantae</taxon>
        <taxon>Streptophyta</taxon>
        <taxon>Embryophyta</taxon>
        <taxon>Tracheophyta</taxon>
        <taxon>Spermatophyta</taxon>
        <taxon>Magnoliopsida</taxon>
        <taxon>Liliopsida</taxon>
        <taxon>Poales</taxon>
        <taxon>Poaceae</taxon>
        <taxon>BOP clade</taxon>
        <taxon>Oryzoideae</taxon>
        <taxon>Oryzeae</taxon>
        <taxon>Oryzinae</taxon>
        <taxon>Leersia</taxon>
    </lineage>
</organism>
<name>A0A0D9W615_9ORYZ</name>
<keyword evidence="4" id="KW-1185">Reference proteome</keyword>
<dbReference type="InterPro" id="IPR006121">
    <property type="entry name" value="HMA_dom"/>
</dbReference>
<reference evidence="4" key="2">
    <citation type="submission" date="2013-12" db="EMBL/GenBank/DDBJ databases">
        <authorList>
            <person name="Yu Y."/>
            <person name="Lee S."/>
            <person name="de Baynast K."/>
            <person name="Wissotski M."/>
            <person name="Liu L."/>
            <person name="Talag J."/>
            <person name="Goicoechea J."/>
            <person name="Angelova A."/>
            <person name="Jetty R."/>
            <person name="Kudrna D."/>
            <person name="Golser W."/>
            <person name="Rivera L."/>
            <person name="Zhang J."/>
            <person name="Wing R."/>
        </authorList>
    </citation>
    <scope>NUCLEOTIDE SEQUENCE</scope>
</reference>
<dbReference type="PANTHER" id="PTHR46932">
    <property type="entry name" value="HEAVY METAL-ASSOCIATED ISOPRENYLATED PLANT PROTEIN 47"/>
    <property type="match status" value="1"/>
</dbReference>
<evidence type="ECO:0000259" key="2">
    <source>
        <dbReference type="PROSITE" id="PS50846"/>
    </source>
</evidence>
<evidence type="ECO:0000256" key="1">
    <source>
        <dbReference type="SAM" id="MobiDB-lite"/>
    </source>
</evidence>
<evidence type="ECO:0000313" key="3">
    <source>
        <dbReference type="EnsemblPlants" id="LPERR04G12250.1"/>
    </source>
</evidence>
<dbReference type="AlphaFoldDB" id="A0A0D9W615"/>
<dbReference type="InterPro" id="IPR042885">
    <property type="entry name" value="HIPP47/16"/>
</dbReference>
<dbReference type="PROSITE" id="PS50846">
    <property type="entry name" value="HMA_2"/>
    <property type="match status" value="1"/>
</dbReference>